<proteinExistence type="predicted"/>
<evidence type="ECO:0000313" key="2">
    <source>
        <dbReference type="Proteomes" id="UP001281761"/>
    </source>
</evidence>
<organism evidence="1 2">
    <name type="scientific">Blattamonas nauphoetae</name>
    <dbReference type="NCBI Taxonomy" id="2049346"/>
    <lineage>
        <taxon>Eukaryota</taxon>
        <taxon>Metamonada</taxon>
        <taxon>Preaxostyla</taxon>
        <taxon>Oxymonadida</taxon>
        <taxon>Blattamonas</taxon>
    </lineage>
</organism>
<comment type="caution">
    <text evidence="1">The sequence shown here is derived from an EMBL/GenBank/DDBJ whole genome shotgun (WGS) entry which is preliminary data.</text>
</comment>
<dbReference type="Proteomes" id="UP001281761">
    <property type="component" value="Unassembled WGS sequence"/>
</dbReference>
<sequence>MFPFHASQTIQTHAPNSDLAIIPEQEPFLNFDPISDLSFEDKSAIYCSLLGLVKEEYPFDNALQDRAAQFLKSLGPWWGNNDYAAKLVSDLVPSSAGSASGFIDSIVILLSSPHSNVVEATMSFLDPTTTRSSPAIRCRLVESDLVSKVLVIIRPYTLSISGNETIIINLNRIIDNCHELADPSFLRQLGITTAVDAFNHREVIFQKVVIPSSQFVTFLISNRNILNGGLFKSFTNLLATLIQIGPFHRPTLEYVVASPIAMTFSSCLSLVERNDALWNTLSDIDNSLESWKREGPEVTKSGKRMMQALFSEGFEDTLEQMLMHEKSANFAIHDQFEFLWI</sequence>
<dbReference type="EMBL" id="JARBJD010000026">
    <property type="protein sequence ID" value="KAK2959856.1"/>
    <property type="molecule type" value="Genomic_DNA"/>
</dbReference>
<protein>
    <submittedName>
        <fullName evidence="1">Uncharacterized protein</fullName>
    </submittedName>
</protein>
<accession>A0ABQ9Y813</accession>
<evidence type="ECO:0000313" key="1">
    <source>
        <dbReference type="EMBL" id="KAK2959856.1"/>
    </source>
</evidence>
<reference evidence="1 2" key="1">
    <citation type="journal article" date="2022" name="bioRxiv">
        <title>Genomics of Preaxostyla Flagellates Illuminates Evolutionary Transitions and the Path Towards Mitochondrial Loss.</title>
        <authorList>
            <person name="Novak L.V.F."/>
            <person name="Treitli S.C."/>
            <person name="Pyrih J."/>
            <person name="Halakuc P."/>
            <person name="Pipaliya S.V."/>
            <person name="Vacek V."/>
            <person name="Brzon O."/>
            <person name="Soukal P."/>
            <person name="Eme L."/>
            <person name="Dacks J.B."/>
            <person name="Karnkowska A."/>
            <person name="Elias M."/>
            <person name="Hampl V."/>
        </authorList>
    </citation>
    <scope>NUCLEOTIDE SEQUENCE [LARGE SCALE GENOMIC DNA]</scope>
    <source>
        <strain evidence="1">NAU3</strain>
        <tissue evidence="1">Gut</tissue>
    </source>
</reference>
<keyword evidence="2" id="KW-1185">Reference proteome</keyword>
<name>A0ABQ9Y813_9EUKA</name>
<gene>
    <name evidence="1" type="ORF">BLNAU_5053</name>
</gene>